<dbReference type="eggNOG" id="COG1757">
    <property type="taxonomic scope" value="Bacteria"/>
</dbReference>
<feature type="transmembrane region" description="Helical" evidence="1">
    <location>
        <begin position="134"/>
        <end position="156"/>
    </location>
</feature>
<feature type="transmembrane region" description="Helical" evidence="1">
    <location>
        <begin position="66"/>
        <end position="84"/>
    </location>
</feature>
<dbReference type="EMBL" id="HF563609">
    <property type="protein sequence ID" value="CDI40302.1"/>
    <property type="molecule type" value="Genomic_DNA"/>
</dbReference>
<keyword evidence="3" id="KW-1185">Reference proteome</keyword>
<gene>
    <name evidence="2" type="ordered locus">TEPIRE1_0140</name>
</gene>
<organism evidence="2 3">
    <name type="scientific">Tepidanaerobacter acetatoxydans (strain DSM 21804 / JCM 16047 / Re1)</name>
    <dbReference type="NCBI Taxonomy" id="1209989"/>
    <lineage>
        <taxon>Bacteria</taxon>
        <taxon>Bacillati</taxon>
        <taxon>Bacillota</taxon>
        <taxon>Clostridia</taxon>
        <taxon>Thermosediminibacterales</taxon>
        <taxon>Tepidanaerobacteraceae</taxon>
        <taxon>Tepidanaerobacter</taxon>
    </lineage>
</organism>
<name>U4QKH9_TEPAE</name>
<sequence>MGFILYPAGLLLGSNPAVLGGAILSGAAFGDNLAPVSDTTIISATSQTYKYKEGTAEIGGVVKSRFKYVIVAGIIAAVLFWFFGGSATSTNTESAAKILTEYQNPMGLLLLIPTAVVIWMAVKGKSIFATLSTGIILAIIIGLAAGLFSVADLAMIEDGAVVGAIPDGVAGMTTVSILLMVVVSMGNLLVKSGCMETTVNWLNEKVIKTPRDADLAIFLLSTIFGILIAAINTIANICVSPFVNAIGRKSDLHPYRRADILSTAVCSFPFFVPYGGCVLLLLGTMKSVSSTYPFVQPLDPSSLFFTVFYSWAVWFVTLFACISGWGRELEGEDGGRVKHPSA</sequence>
<evidence type="ECO:0000313" key="2">
    <source>
        <dbReference type="EMBL" id="CDI40302.1"/>
    </source>
</evidence>
<evidence type="ECO:0000313" key="3">
    <source>
        <dbReference type="Proteomes" id="UP000010802"/>
    </source>
</evidence>
<keyword evidence="1" id="KW-0472">Membrane</keyword>
<protein>
    <submittedName>
        <fullName evidence="2">Na+/H+ antiporter NhaC-like protein</fullName>
    </submittedName>
</protein>
<dbReference type="STRING" id="1209989.TepRe1_0131"/>
<dbReference type="KEGG" id="tae:TepiRe1_0140"/>
<dbReference type="PANTHER" id="PTHR33451">
    <property type="entry name" value="MALATE-2H(+)/NA(+)-LACTATE ANTIPORTER"/>
    <property type="match status" value="1"/>
</dbReference>
<feature type="transmembrane region" description="Helical" evidence="1">
    <location>
        <begin position="303"/>
        <end position="326"/>
    </location>
</feature>
<feature type="transmembrane region" description="Helical" evidence="1">
    <location>
        <begin position="215"/>
        <end position="239"/>
    </location>
</feature>
<evidence type="ECO:0000256" key="1">
    <source>
        <dbReference type="SAM" id="Phobius"/>
    </source>
</evidence>
<reference evidence="3" key="1">
    <citation type="journal article" date="2013" name="Genome Announc.">
        <title>First genome sequence of a syntrophic acetate-oxidizing bacterium, Tepidanaerobacter acetatoxydans strain Re1.</title>
        <authorList>
            <person name="Manzoor S."/>
            <person name="Bongcam-Rudloff E."/>
            <person name="Schnurer A."/>
            <person name="Muller B."/>
        </authorList>
    </citation>
    <scope>NUCLEOTIDE SEQUENCE [LARGE SCALE GENOMIC DNA]</scope>
    <source>
        <strain evidence="3">Re1</strain>
    </source>
</reference>
<dbReference type="Proteomes" id="UP000010802">
    <property type="component" value="Chromosome"/>
</dbReference>
<feature type="transmembrane region" description="Helical" evidence="1">
    <location>
        <begin position="168"/>
        <end position="190"/>
    </location>
</feature>
<accession>U4QKH9</accession>
<proteinExistence type="predicted"/>
<feature type="transmembrane region" description="Helical" evidence="1">
    <location>
        <begin position="260"/>
        <end position="283"/>
    </location>
</feature>
<keyword evidence="1" id="KW-0812">Transmembrane</keyword>
<dbReference type="AlphaFoldDB" id="U4QKH9"/>
<dbReference type="InterPro" id="IPR052180">
    <property type="entry name" value="NhaC_Na-H+_Antiporter"/>
</dbReference>
<keyword evidence="1" id="KW-1133">Transmembrane helix</keyword>
<feature type="transmembrane region" description="Helical" evidence="1">
    <location>
        <begin position="105"/>
        <end position="122"/>
    </location>
</feature>
<dbReference type="HOGENOM" id="CLU_043525_1_0_9"/>
<dbReference type="PANTHER" id="PTHR33451:SF5">
    <property type="entry name" value="NA+_H+ ANTIPORTER"/>
    <property type="match status" value="1"/>
</dbReference>